<comment type="caution">
    <text evidence="4">The sequence shown here is derived from an EMBL/GenBank/DDBJ whole genome shotgun (WGS) entry which is preliminary data.</text>
</comment>
<feature type="region of interest" description="Disordered" evidence="3">
    <location>
        <begin position="115"/>
        <end position="146"/>
    </location>
</feature>
<dbReference type="Proteomes" id="UP000642673">
    <property type="component" value="Unassembled WGS sequence"/>
</dbReference>
<dbReference type="CDD" id="cd04496">
    <property type="entry name" value="SSB_OBF"/>
    <property type="match status" value="1"/>
</dbReference>
<proteinExistence type="predicted"/>
<name>A0ABQ3EY70_9ACTN</name>
<accession>A0ABQ3EY70</accession>
<dbReference type="PROSITE" id="PS50935">
    <property type="entry name" value="SSB"/>
    <property type="match status" value="1"/>
</dbReference>
<evidence type="ECO:0000313" key="4">
    <source>
        <dbReference type="EMBL" id="GHB60574.1"/>
    </source>
</evidence>
<feature type="compositionally biased region" description="Basic and acidic residues" evidence="3">
    <location>
        <begin position="202"/>
        <end position="230"/>
    </location>
</feature>
<protein>
    <recommendedName>
        <fullName evidence="6">Single-stranded DNA-binding protein</fullName>
    </recommendedName>
</protein>
<feature type="region of interest" description="Disordered" evidence="3">
    <location>
        <begin position="186"/>
        <end position="230"/>
    </location>
</feature>
<evidence type="ECO:0000313" key="5">
    <source>
        <dbReference type="Proteomes" id="UP000642673"/>
    </source>
</evidence>
<dbReference type="Pfam" id="PF00436">
    <property type="entry name" value="SSB"/>
    <property type="match status" value="1"/>
</dbReference>
<dbReference type="SUPFAM" id="SSF50249">
    <property type="entry name" value="Nucleic acid-binding proteins"/>
    <property type="match status" value="1"/>
</dbReference>
<dbReference type="InterPro" id="IPR012340">
    <property type="entry name" value="NA-bd_OB-fold"/>
</dbReference>
<dbReference type="RefSeq" id="WP_190184931.1">
    <property type="nucleotide sequence ID" value="NZ_BMVP01000005.1"/>
</dbReference>
<reference evidence="5" key="1">
    <citation type="journal article" date="2019" name="Int. J. Syst. Evol. Microbiol.">
        <title>The Global Catalogue of Microorganisms (GCM) 10K type strain sequencing project: providing services to taxonomists for standard genome sequencing and annotation.</title>
        <authorList>
            <consortium name="The Broad Institute Genomics Platform"/>
            <consortium name="The Broad Institute Genome Sequencing Center for Infectious Disease"/>
            <person name="Wu L."/>
            <person name="Ma J."/>
        </authorList>
    </citation>
    <scope>NUCLEOTIDE SEQUENCE [LARGE SCALE GENOMIC DNA]</scope>
    <source>
        <strain evidence="5">JCM 4738</strain>
    </source>
</reference>
<evidence type="ECO:0008006" key="6">
    <source>
        <dbReference type="Google" id="ProtNLM"/>
    </source>
</evidence>
<dbReference type="Gene3D" id="2.40.50.140">
    <property type="entry name" value="Nucleic acid-binding proteins"/>
    <property type="match status" value="1"/>
</dbReference>
<sequence length="332" mass="36087">MTEREQQQYTFNKTVVAKALGTHAQDVTDPAYGDGHHFQVRSNDTFLSLDTFPESGVSRITTKGARIELFGGAVPTVGEDEGIVFLNRDSEHEHSTVALHPDGALTLGYQVDTGPAKVSGLPQDSEDTEQINAEHQAAQEPEEPAGEDVVPAVVTVASKPPEKPLNDAARELGAFPDVRPMIQQVSVPAEPEPTPQVSVSTDKPEGEHPLDRAARLRDQDQQTKQETAEAGTERVKLVGRIGRTPTVRETAGGKLVAKFPLAIHLEDGTTKWQDVLAFGDRAQALQKRAEAGELLKGNEVEVVGYPHIREYKGRDGTPKTAQEIYSVAVKRR</sequence>
<evidence type="ECO:0000256" key="1">
    <source>
        <dbReference type="ARBA" id="ARBA00023125"/>
    </source>
</evidence>
<dbReference type="InterPro" id="IPR000424">
    <property type="entry name" value="Primosome_PriB/ssb"/>
</dbReference>
<keyword evidence="1 2" id="KW-0238">DNA-binding</keyword>
<organism evidence="4 5">
    <name type="scientific">Streptomyces cirratus</name>
    <dbReference type="NCBI Taxonomy" id="68187"/>
    <lineage>
        <taxon>Bacteria</taxon>
        <taxon>Bacillati</taxon>
        <taxon>Actinomycetota</taxon>
        <taxon>Actinomycetes</taxon>
        <taxon>Kitasatosporales</taxon>
        <taxon>Streptomycetaceae</taxon>
        <taxon>Streptomyces</taxon>
    </lineage>
</organism>
<dbReference type="EMBL" id="BMVP01000005">
    <property type="protein sequence ID" value="GHB60574.1"/>
    <property type="molecule type" value="Genomic_DNA"/>
</dbReference>
<evidence type="ECO:0000256" key="2">
    <source>
        <dbReference type="PROSITE-ProRule" id="PRU00252"/>
    </source>
</evidence>
<evidence type="ECO:0000256" key="3">
    <source>
        <dbReference type="SAM" id="MobiDB-lite"/>
    </source>
</evidence>
<keyword evidence="5" id="KW-1185">Reference proteome</keyword>
<gene>
    <name evidence="4" type="ORF">GCM10010347_33280</name>
</gene>